<sequence length="203" mass="23126">MMEFAINSYLKIVEVADAFNLSKRSCQFPSAKSINDNNEKSKSLIQQKELTPRTEAVKKLFSSITTIFIPFEKASPHLMVRDSEDIEGAKVLELNLNMSDTARTRLAKKSKSRTGINKINSVCRIDSTVLRKKRLQKKNSKTHVCKNKKKRHLPKIGNLEKQETSISCPRDKCTESDNHNGQFYDKENEACDFQALNCQNNLA</sequence>
<protein>
    <submittedName>
        <fullName evidence="1">Uncharacterized protein</fullName>
    </submittedName>
</protein>
<name>A0AAW2GP45_9HYME</name>
<keyword evidence="2" id="KW-1185">Reference proteome</keyword>
<proteinExistence type="predicted"/>
<dbReference type="Proteomes" id="UP001430953">
    <property type="component" value="Unassembled WGS sequence"/>
</dbReference>
<comment type="caution">
    <text evidence="1">The sequence shown here is derived from an EMBL/GenBank/DDBJ whole genome shotgun (WGS) entry which is preliminary data.</text>
</comment>
<evidence type="ECO:0000313" key="1">
    <source>
        <dbReference type="EMBL" id="KAL0128617.1"/>
    </source>
</evidence>
<dbReference type="AlphaFoldDB" id="A0AAW2GP45"/>
<organism evidence="1 2">
    <name type="scientific">Cardiocondyla obscurior</name>
    <dbReference type="NCBI Taxonomy" id="286306"/>
    <lineage>
        <taxon>Eukaryota</taxon>
        <taxon>Metazoa</taxon>
        <taxon>Ecdysozoa</taxon>
        <taxon>Arthropoda</taxon>
        <taxon>Hexapoda</taxon>
        <taxon>Insecta</taxon>
        <taxon>Pterygota</taxon>
        <taxon>Neoptera</taxon>
        <taxon>Endopterygota</taxon>
        <taxon>Hymenoptera</taxon>
        <taxon>Apocrita</taxon>
        <taxon>Aculeata</taxon>
        <taxon>Formicoidea</taxon>
        <taxon>Formicidae</taxon>
        <taxon>Myrmicinae</taxon>
        <taxon>Cardiocondyla</taxon>
    </lineage>
</organism>
<reference evidence="1 2" key="1">
    <citation type="submission" date="2023-03" db="EMBL/GenBank/DDBJ databases">
        <title>High recombination rates correlate with genetic variation in Cardiocondyla obscurior ants.</title>
        <authorList>
            <person name="Errbii M."/>
        </authorList>
    </citation>
    <scope>NUCLEOTIDE SEQUENCE [LARGE SCALE GENOMIC DNA]</scope>
    <source>
        <strain evidence="1">Alpha-2009</strain>
        <tissue evidence="1">Whole body</tissue>
    </source>
</reference>
<dbReference type="EMBL" id="JADYXP020000003">
    <property type="protein sequence ID" value="KAL0128617.1"/>
    <property type="molecule type" value="Genomic_DNA"/>
</dbReference>
<accession>A0AAW2GP45</accession>
<evidence type="ECO:0000313" key="2">
    <source>
        <dbReference type="Proteomes" id="UP001430953"/>
    </source>
</evidence>
<gene>
    <name evidence="1" type="ORF">PUN28_003771</name>
</gene>